<dbReference type="EMBL" id="CP163441">
    <property type="protein sequence ID" value="XDQ43174.1"/>
    <property type="molecule type" value="Genomic_DNA"/>
</dbReference>
<evidence type="ECO:0008006" key="2">
    <source>
        <dbReference type="Google" id="ProtNLM"/>
    </source>
</evidence>
<dbReference type="SUPFAM" id="SSF53187">
    <property type="entry name" value="Zn-dependent exopeptidases"/>
    <property type="match status" value="1"/>
</dbReference>
<evidence type="ECO:0000313" key="1">
    <source>
        <dbReference type="EMBL" id="XDQ43174.1"/>
    </source>
</evidence>
<sequence length="406" mass="42063">MASGLRRLGTFLRQPLLDVLRLLDTVPAPRGRERTAAHRLRDWCAERWPDIDWQVLEHGPEGGSLFAAHGAGPLLYSHLDTSLDDGAATVNQLVTGNAAPIGPLALDGDTVTGFGLGVARGPAAAALVAFAESGRGQGQLLLAGSGTHRRGTAGGITAVTGLEAYAGTHPLPRSAIVAKCGPPTLLWHEPGAFYLTVEVTGRSGAAMLAESATPPGGVLAHAGVVLDELARWRETYLAADPRQGQTGRACGIGAISGGWPDKPDLLPARLRIGLYVVAGDPVQPAPLAAELAGRLRARCARSALRDCAVDVAVEPVAAAAATPSDAPVVTAARVAWSDEFGAPPPSITGWTGSTDGVELRARGVDTVRLGPQARPAASDPRRDALSLAQLEAYGRIYRRLLSELPA</sequence>
<organism evidence="1">
    <name type="scientific">Streptomyces sp. R39</name>
    <dbReference type="NCBI Taxonomy" id="3238631"/>
    <lineage>
        <taxon>Bacteria</taxon>
        <taxon>Bacillati</taxon>
        <taxon>Actinomycetota</taxon>
        <taxon>Actinomycetes</taxon>
        <taxon>Kitasatosporales</taxon>
        <taxon>Streptomycetaceae</taxon>
        <taxon>Streptomyces</taxon>
    </lineage>
</organism>
<dbReference type="RefSeq" id="WP_369222356.1">
    <property type="nucleotide sequence ID" value="NZ_CP163441.1"/>
</dbReference>
<gene>
    <name evidence="1" type="ORF">AB5J52_13390</name>
</gene>
<name>A0AB39QQI7_9ACTN</name>
<accession>A0AB39QQI7</accession>
<dbReference type="Gene3D" id="3.40.630.10">
    <property type="entry name" value="Zn peptidases"/>
    <property type="match status" value="2"/>
</dbReference>
<dbReference type="AlphaFoldDB" id="A0AB39QQI7"/>
<proteinExistence type="predicted"/>
<reference evidence="1" key="1">
    <citation type="submission" date="2024-07" db="EMBL/GenBank/DDBJ databases">
        <authorList>
            <person name="Yu S.T."/>
        </authorList>
    </citation>
    <scope>NUCLEOTIDE SEQUENCE</scope>
    <source>
        <strain evidence="1">R39</strain>
    </source>
</reference>
<protein>
    <recommendedName>
        <fullName evidence="2">M20/M25/M40 family metallo-hydrolase</fullName>
    </recommendedName>
</protein>